<comment type="caution">
    <text evidence="3">The sequence shown here is derived from an EMBL/GenBank/DDBJ whole genome shotgun (WGS) entry which is preliminary data.</text>
</comment>
<dbReference type="Pfam" id="PF13581">
    <property type="entry name" value="HATPase_c_2"/>
    <property type="match status" value="1"/>
</dbReference>
<organism evidence="3 4">
    <name type="scientific">Streptomyces thermocarboxydovorans</name>
    <dbReference type="NCBI Taxonomy" id="59298"/>
    <lineage>
        <taxon>Bacteria</taxon>
        <taxon>Bacillati</taxon>
        <taxon>Actinomycetota</taxon>
        <taxon>Actinomycetes</taxon>
        <taxon>Kitasatosporales</taxon>
        <taxon>Streptomycetaceae</taxon>
        <taxon>Streptomyces</taxon>
    </lineage>
</organism>
<keyword evidence="3" id="KW-0067">ATP-binding</keyword>
<reference evidence="3 4" key="1">
    <citation type="journal article" date="2019" name="Int. J. Syst. Evol. Microbiol.">
        <title>The Global Catalogue of Microorganisms (GCM) 10K type strain sequencing project: providing services to taxonomists for standard genome sequencing and annotation.</title>
        <authorList>
            <consortium name="The Broad Institute Genomics Platform"/>
            <consortium name="The Broad Institute Genome Sequencing Center for Infectious Disease"/>
            <person name="Wu L."/>
            <person name="Ma J."/>
        </authorList>
    </citation>
    <scope>NUCLEOTIDE SEQUENCE [LARGE SCALE GENOMIC DNA]</scope>
    <source>
        <strain evidence="3 4">JCM 10367</strain>
    </source>
</reference>
<dbReference type="InterPro" id="IPR050267">
    <property type="entry name" value="Anti-sigma-factor_SerPK"/>
</dbReference>
<dbReference type="GO" id="GO:0005524">
    <property type="term" value="F:ATP binding"/>
    <property type="evidence" value="ECO:0007669"/>
    <property type="project" value="UniProtKB-KW"/>
</dbReference>
<dbReference type="Gene3D" id="3.30.565.10">
    <property type="entry name" value="Histidine kinase-like ATPase, C-terminal domain"/>
    <property type="match status" value="1"/>
</dbReference>
<protein>
    <submittedName>
        <fullName evidence="3">ATP-binding protein</fullName>
    </submittedName>
</protein>
<dbReference type="RefSeq" id="WP_343998450.1">
    <property type="nucleotide sequence ID" value="NZ_BAAAGU010000010.1"/>
</dbReference>
<keyword evidence="1" id="KW-0808">Transferase</keyword>
<keyword evidence="4" id="KW-1185">Reference proteome</keyword>
<evidence type="ECO:0000259" key="2">
    <source>
        <dbReference type="Pfam" id="PF13581"/>
    </source>
</evidence>
<keyword evidence="3" id="KW-0547">Nucleotide-binding</keyword>
<dbReference type="EMBL" id="BAAAGU010000010">
    <property type="protein sequence ID" value="GAA0638298.1"/>
    <property type="molecule type" value="Genomic_DNA"/>
</dbReference>
<evidence type="ECO:0000313" key="4">
    <source>
        <dbReference type="Proteomes" id="UP001500724"/>
    </source>
</evidence>
<dbReference type="SUPFAM" id="SSF55874">
    <property type="entry name" value="ATPase domain of HSP90 chaperone/DNA topoisomerase II/histidine kinase"/>
    <property type="match status" value="1"/>
</dbReference>
<evidence type="ECO:0000313" key="3">
    <source>
        <dbReference type="EMBL" id="GAA0638298.1"/>
    </source>
</evidence>
<name>A0ABN1HCY6_9ACTN</name>
<dbReference type="PANTHER" id="PTHR35526">
    <property type="entry name" value="ANTI-SIGMA-F FACTOR RSBW-RELATED"/>
    <property type="match status" value="1"/>
</dbReference>
<dbReference type="InterPro" id="IPR003594">
    <property type="entry name" value="HATPase_dom"/>
</dbReference>
<dbReference type="PANTHER" id="PTHR35526:SF3">
    <property type="entry name" value="ANTI-SIGMA-F FACTOR RSBW"/>
    <property type="match status" value="1"/>
</dbReference>
<dbReference type="InterPro" id="IPR036890">
    <property type="entry name" value="HATPase_C_sf"/>
</dbReference>
<sequence>MASTAFTRAEGGPETRLAASWRPIAHATGYPTFTALMQRDELAGADTRRMLTAVLTGWGLRELREDTHLVATELVTNAVQHGCGDVIRVNVARTGMRRVRVSVTDRSRRQPHLQQVDLLEESGRGLALVQAVASSVGVIPLPWGKSVWAEVTA</sequence>
<evidence type="ECO:0000256" key="1">
    <source>
        <dbReference type="ARBA" id="ARBA00022527"/>
    </source>
</evidence>
<dbReference type="CDD" id="cd16936">
    <property type="entry name" value="HATPase_RsbW-like"/>
    <property type="match status" value="1"/>
</dbReference>
<dbReference type="Proteomes" id="UP001500724">
    <property type="component" value="Unassembled WGS sequence"/>
</dbReference>
<keyword evidence="1" id="KW-0723">Serine/threonine-protein kinase</keyword>
<accession>A0ABN1HCY6</accession>
<feature type="domain" description="Histidine kinase/HSP90-like ATPase" evidence="2">
    <location>
        <begin position="46"/>
        <end position="138"/>
    </location>
</feature>
<proteinExistence type="predicted"/>
<gene>
    <name evidence="3" type="ORF">GCM10009535_13500</name>
</gene>
<keyword evidence="1" id="KW-0418">Kinase</keyword>